<dbReference type="AlphaFoldDB" id="A0A5S9Q1R5"/>
<gene>
    <name evidence="2" type="ORF">IHBHHGIJ_02438</name>
    <name evidence="3" type="ORF">KFEGEMFD_02625</name>
</gene>
<evidence type="ECO:0000259" key="1">
    <source>
        <dbReference type="PROSITE" id="PS51819"/>
    </source>
</evidence>
<evidence type="ECO:0000313" key="3">
    <source>
        <dbReference type="EMBL" id="CAA0111003.1"/>
    </source>
</evidence>
<proteinExistence type="predicted"/>
<dbReference type="SUPFAM" id="SSF54593">
    <property type="entry name" value="Glyoxalase/Bleomycin resistance protein/Dihydroxybiphenyl dioxygenase"/>
    <property type="match status" value="1"/>
</dbReference>
<dbReference type="PROSITE" id="PS51819">
    <property type="entry name" value="VOC"/>
    <property type="match status" value="1"/>
</dbReference>
<feature type="domain" description="VOC" evidence="1">
    <location>
        <begin position="6"/>
        <end position="142"/>
    </location>
</feature>
<name>A0A5S9Q1R5_9GAMM</name>
<evidence type="ECO:0000313" key="4">
    <source>
        <dbReference type="Proteomes" id="UP000435877"/>
    </source>
</evidence>
<dbReference type="InterPro" id="IPR029068">
    <property type="entry name" value="Glyas_Bleomycin-R_OHBP_Dase"/>
</dbReference>
<dbReference type="InterPro" id="IPR037523">
    <property type="entry name" value="VOC_core"/>
</dbReference>
<reference evidence="4 5" key="1">
    <citation type="submission" date="2019-11" db="EMBL/GenBank/DDBJ databases">
        <authorList>
            <person name="Holert J."/>
        </authorList>
    </citation>
    <scope>NUCLEOTIDE SEQUENCE [LARGE SCALE GENOMIC DNA]</scope>
    <source>
        <strain evidence="3">BC3_2A</strain>
        <strain evidence="2">SB11_1A</strain>
    </source>
</reference>
<dbReference type="Pfam" id="PF00903">
    <property type="entry name" value="Glyoxalase"/>
    <property type="match status" value="1"/>
</dbReference>
<dbReference type="InterPro" id="IPR004360">
    <property type="entry name" value="Glyas_Fos-R_dOase_dom"/>
</dbReference>
<dbReference type="OrthoDB" id="9803142at2"/>
<dbReference type="Proteomes" id="UP000435877">
    <property type="component" value="Unassembled WGS sequence"/>
</dbReference>
<evidence type="ECO:0000313" key="5">
    <source>
        <dbReference type="Proteomes" id="UP000439591"/>
    </source>
</evidence>
<organism evidence="3 5">
    <name type="scientific">Zhongshania aliphaticivorans</name>
    <dbReference type="NCBI Taxonomy" id="1470434"/>
    <lineage>
        <taxon>Bacteria</taxon>
        <taxon>Pseudomonadati</taxon>
        <taxon>Pseudomonadota</taxon>
        <taxon>Gammaproteobacteria</taxon>
        <taxon>Cellvibrionales</taxon>
        <taxon>Spongiibacteraceae</taxon>
        <taxon>Zhongshania</taxon>
    </lineage>
</organism>
<dbReference type="CDD" id="cd06587">
    <property type="entry name" value="VOC"/>
    <property type="match status" value="1"/>
</dbReference>
<sequence length="229" mass="24925">MTQPNALHHIAISTGNIKTQIEFFSDVLGMELIALYWMHGAEGAWHGFMRLGQSSVAFVFVPGNEKVDTKIGETHSGHGAGISAPGTMQHLALSVDTQEDMLALRDRIRSRGVPVMGPIHHGFCSSIYFAGPENLTLEISTSDQANAPLDLDGTWIDSEVVTQAGISEEELARYRNPAKYDSPETPVQNPPVDGSKPQFMLPQEMLKAMFETPDHILTEAASDTTPPAK</sequence>
<protein>
    <recommendedName>
        <fullName evidence="1">VOC domain-containing protein</fullName>
    </recommendedName>
</protein>
<evidence type="ECO:0000313" key="2">
    <source>
        <dbReference type="EMBL" id="CAA0093244.1"/>
    </source>
</evidence>
<dbReference type="EMBL" id="CACSIK010000001">
    <property type="protein sequence ID" value="CAA0093244.1"/>
    <property type="molecule type" value="Genomic_DNA"/>
</dbReference>
<keyword evidence="4" id="KW-1185">Reference proteome</keyword>
<dbReference type="RefSeq" id="WP_159268977.1">
    <property type="nucleotide sequence ID" value="NZ_CACSIK010000001.1"/>
</dbReference>
<dbReference type="EMBL" id="CACSIM010000004">
    <property type="protein sequence ID" value="CAA0111003.1"/>
    <property type="molecule type" value="Genomic_DNA"/>
</dbReference>
<accession>A0A5S9Q1R5</accession>
<dbReference type="Proteomes" id="UP000439591">
    <property type="component" value="Unassembled WGS sequence"/>
</dbReference>
<dbReference type="Gene3D" id="3.10.180.10">
    <property type="entry name" value="2,3-Dihydroxybiphenyl 1,2-Dioxygenase, domain 1"/>
    <property type="match status" value="1"/>
</dbReference>